<evidence type="ECO:0000313" key="3">
    <source>
        <dbReference type="Proteomes" id="UP000316225"/>
    </source>
</evidence>
<dbReference type="PRINTS" id="PR00081">
    <property type="entry name" value="GDHRDH"/>
</dbReference>
<dbReference type="Proteomes" id="UP000316225">
    <property type="component" value="Unassembled WGS sequence"/>
</dbReference>
<dbReference type="PRINTS" id="PR00080">
    <property type="entry name" value="SDRFAMILY"/>
</dbReference>
<protein>
    <submittedName>
        <fullName evidence="2">3-oxoacyl-[acyl-carrier protein] reductase</fullName>
    </submittedName>
</protein>
<dbReference type="InterPro" id="IPR050259">
    <property type="entry name" value="SDR"/>
</dbReference>
<dbReference type="GO" id="GO:0032787">
    <property type="term" value="P:monocarboxylic acid metabolic process"/>
    <property type="evidence" value="ECO:0007669"/>
    <property type="project" value="UniProtKB-ARBA"/>
</dbReference>
<dbReference type="EMBL" id="VLKU01000009">
    <property type="protein sequence ID" value="TWI31553.1"/>
    <property type="molecule type" value="Genomic_DNA"/>
</dbReference>
<dbReference type="InterPro" id="IPR020904">
    <property type="entry name" value="Sc_DH/Rdtase_CS"/>
</dbReference>
<comment type="caution">
    <text evidence="2">The sequence shown here is derived from an EMBL/GenBank/DDBJ whole genome shotgun (WGS) entry which is preliminary data.</text>
</comment>
<accession>A0A562NHI0</accession>
<dbReference type="SUPFAM" id="SSF51735">
    <property type="entry name" value="NAD(P)-binding Rossmann-fold domains"/>
    <property type="match status" value="1"/>
</dbReference>
<dbReference type="Gene3D" id="3.40.50.720">
    <property type="entry name" value="NAD(P)-binding Rossmann-like Domain"/>
    <property type="match status" value="1"/>
</dbReference>
<keyword evidence="3" id="KW-1185">Reference proteome</keyword>
<dbReference type="RefSeq" id="WP_145399093.1">
    <property type="nucleotide sequence ID" value="NZ_VLKU01000009.1"/>
</dbReference>
<comment type="similarity">
    <text evidence="1">Belongs to the short-chain dehydrogenases/reductases (SDR) family.</text>
</comment>
<reference evidence="2 3" key="1">
    <citation type="journal article" date="2015" name="Stand. Genomic Sci.">
        <title>Genomic Encyclopedia of Bacterial and Archaeal Type Strains, Phase III: the genomes of soil and plant-associated and newly described type strains.</title>
        <authorList>
            <person name="Whitman W.B."/>
            <person name="Woyke T."/>
            <person name="Klenk H.P."/>
            <person name="Zhou Y."/>
            <person name="Lilburn T.G."/>
            <person name="Beck B.J."/>
            <person name="De Vos P."/>
            <person name="Vandamme P."/>
            <person name="Eisen J.A."/>
            <person name="Garrity G."/>
            <person name="Hugenholtz P."/>
            <person name="Kyrpides N.C."/>
        </authorList>
    </citation>
    <scope>NUCLEOTIDE SEQUENCE [LARGE SCALE GENOMIC DNA]</scope>
    <source>
        <strain evidence="2 3">CGMCC 1.5364</strain>
    </source>
</reference>
<dbReference type="PROSITE" id="PS00061">
    <property type="entry name" value="ADH_SHORT"/>
    <property type="match status" value="1"/>
</dbReference>
<evidence type="ECO:0000313" key="2">
    <source>
        <dbReference type="EMBL" id="TWI31553.1"/>
    </source>
</evidence>
<dbReference type="PANTHER" id="PTHR42879:SF2">
    <property type="entry name" value="3-OXOACYL-[ACYL-CARRIER-PROTEIN] REDUCTASE FABG"/>
    <property type="match status" value="1"/>
</dbReference>
<dbReference type="InterPro" id="IPR036291">
    <property type="entry name" value="NAD(P)-bd_dom_sf"/>
</dbReference>
<evidence type="ECO:0000256" key="1">
    <source>
        <dbReference type="ARBA" id="ARBA00006484"/>
    </source>
</evidence>
<dbReference type="PANTHER" id="PTHR42879">
    <property type="entry name" value="3-OXOACYL-(ACYL-CARRIER-PROTEIN) REDUCTASE"/>
    <property type="match status" value="1"/>
</dbReference>
<gene>
    <name evidence="2" type="ORF">IQ24_03005</name>
</gene>
<dbReference type="Pfam" id="PF13561">
    <property type="entry name" value="adh_short_C2"/>
    <property type="match status" value="1"/>
</dbReference>
<dbReference type="FunFam" id="3.40.50.720:FF:000084">
    <property type="entry name" value="Short-chain dehydrogenase reductase"/>
    <property type="match status" value="1"/>
</dbReference>
<sequence>MSEFKDRLVLVTGASSGIGAAVAKAFAAAGASVAIHYNSGKANAEKVAAEIEAAGGRALLVEGDLAEAGAARNVVTRAATGLGGLDILFNNAGAMIRRAPFAELDPELYQQALDLNVRSVIEASQAAIPLMEARGGGAIINVGSVAGSDGGGSGSGHYGCAKAYIHNLTRHMGRDLAARNIRVNAIAPGAIATPFHAATPAERMVAMEKTIPLGRLGTPEDLVGPVLFLASDASAYVTGQILHVNGGMYLP</sequence>
<dbReference type="NCBIfam" id="NF005559">
    <property type="entry name" value="PRK07231.1"/>
    <property type="match status" value="1"/>
</dbReference>
<dbReference type="OrthoDB" id="9780084at2"/>
<organism evidence="2 3">
    <name type="scientific">Paracoccus sulfuroxidans</name>
    <dbReference type="NCBI Taxonomy" id="384678"/>
    <lineage>
        <taxon>Bacteria</taxon>
        <taxon>Pseudomonadati</taxon>
        <taxon>Pseudomonadota</taxon>
        <taxon>Alphaproteobacteria</taxon>
        <taxon>Rhodobacterales</taxon>
        <taxon>Paracoccaceae</taxon>
        <taxon>Paracoccus</taxon>
    </lineage>
</organism>
<name>A0A562NHI0_9RHOB</name>
<dbReference type="AlphaFoldDB" id="A0A562NHI0"/>
<proteinExistence type="inferred from homology"/>
<dbReference type="InterPro" id="IPR002347">
    <property type="entry name" value="SDR_fam"/>
</dbReference>